<dbReference type="InterPro" id="IPR017476">
    <property type="entry name" value="UDP-Glc/GDP-Man"/>
</dbReference>
<dbReference type="KEGG" id="dva:DAD186_15290"/>
<organism evidence="5 6">
    <name type="scientific">Dermabacter vaginalis</name>
    <dbReference type="NCBI Taxonomy" id="1630135"/>
    <lineage>
        <taxon>Bacteria</taxon>
        <taxon>Bacillati</taxon>
        <taxon>Actinomycetota</taxon>
        <taxon>Actinomycetes</taxon>
        <taxon>Micrococcales</taxon>
        <taxon>Dermabacteraceae</taxon>
        <taxon>Dermabacter</taxon>
    </lineage>
</organism>
<dbReference type="AlphaFoldDB" id="A0A1B0ZJF8"/>
<gene>
    <name evidence="5" type="ORF">DAD186_15290</name>
</gene>
<dbReference type="InterPro" id="IPR014026">
    <property type="entry name" value="UDP-Glc/GDP-Man_DH_dimer"/>
</dbReference>
<name>A0A1B0ZJF8_9MICO</name>
<evidence type="ECO:0000256" key="3">
    <source>
        <dbReference type="SAM" id="MobiDB-lite"/>
    </source>
</evidence>
<evidence type="ECO:0000313" key="5">
    <source>
        <dbReference type="EMBL" id="ANP28079.1"/>
    </source>
</evidence>
<dbReference type="GO" id="GO:0051287">
    <property type="term" value="F:NAD binding"/>
    <property type="evidence" value="ECO:0007669"/>
    <property type="project" value="InterPro"/>
</dbReference>
<evidence type="ECO:0000256" key="2">
    <source>
        <dbReference type="PIRNR" id="PIRNR000124"/>
    </source>
</evidence>
<comment type="similarity">
    <text evidence="1 2">Belongs to the UDP-glucose/GDP-mannose dehydrogenase family.</text>
</comment>
<dbReference type="PIRSF" id="PIRSF500136">
    <property type="entry name" value="UDP_ManNAc_DH"/>
    <property type="match status" value="1"/>
</dbReference>
<accession>A0A1B0ZJF8</accession>
<evidence type="ECO:0000256" key="1">
    <source>
        <dbReference type="ARBA" id="ARBA00006601"/>
    </source>
</evidence>
<dbReference type="InterPro" id="IPR008927">
    <property type="entry name" value="6-PGluconate_DH-like_C_sf"/>
</dbReference>
<dbReference type="Gene3D" id="3.40.50.720">
    <property type="entry name" value="NAD(P)-binding Rossmann-like Domain"/>
    <property type="match status" value="2"/>
</dbReference>
<dbReference type="Pfam" id="PF00984">
    <property type="entry name" value="UDPG_MGDP_dh"/>
    <property type="match status" value="1"/>
</dbReference>
<dbReference type="PANTHER" id="PTHR43491:SF2">
    <property type="entry name" value="UDP-N-ACETYL-D-MANNOSAMINE DEHYDROGENASE"/>
    <property type="match status" value="1"/>
</dbReference>
<dbReference type="InterPro" id="IPR028359">
    <property type="entry name" value="UDP_ManNAc/GlcNAc_DH"/>
</dbReference>
<feature type="domain" description="UDP-glucose/GDP-mannose dehydrogenase dimerisation" evidence="4">
    <location>
        <begin position="76"/>
        <end position="139"/>
    </location>
</feature>
<dbReference type="PANTHER" id="PTHR43491">
    <property type="entry name" value="UDP-N-ACETYL-D-MANNOSAMINE DEHYDROGENASE"/>
    <property type="match status" value="1"/>
</dbReference>
<sequence>MHRRRGPYRPGFRRRRVTWEPNFRYTGAATRSLAEHLTPGAVVACETTLPVGTTRTPFVPALERTNAVWDLDSPEAAELAKLTETTSRDLNIGFANELALFCQNQDLDVYKIIAAPSSQAYSKIYQPIIAVGGHCVPVYRSSTFGLTLMPKLFVRFVNSTPRFRASSWAERRSFTVRLKGSQLWCTARRTELGSRRQRSQASSPPLPGSRREEKPGYVFTTRSTATKNSPKRVGSLGTSATAPISPQDRKNE</sequence>
<dbReference type="GO" id="GO:0016616">
    <property type="term" value="F:oxidoreductase activity, acting on the CH-OH group of donors, NAD or NADP as acceptor"/>
    <property type="evidence" value="ECO:0007669"/>
    <property type="project" value="InterPro"/>
</dbReference>
<dbReference type="STRING" id="1630135.DAD186_15290"/>
<dbReference type="GO" id="GO:0016628">
    <property type="term" value="F:oxidoreductase activity, acting on the CH-CH group of donors, NAD or NADP as acceptor"/>
    <property type="evidence" value="ECO:0007669"/>
    <property type="project" value="InterPro"/>
</dbReference>
<dbReference type="EMBL" id="CP012117">
    <property type="protein sequence ID" value="ANP28079.1"/>
    <property type="molecule type" value="Genomic_DNA"/>
</dbReference>
<dbReference type="GO" id="GO:0000271">
    <property type="term" value="P:polysaccharide biosynthetic process"/>
    <property type="evidence" value="ECO:0007669"/>
    <property type="project" value="InterPro"/>
</dbReference>
<dbReference type="PIRSF" id="PIRSF000124">
    <property type="entry name" value="UDPglc_GDPman_dh"/>
    <property type="match status" value="1"/>
</dbReference>
<dbReference type="PATRIC" id="fig|1630135.4.peg.1531"/>
<evidence type="ECO:0000313" key="6">
    <source>
        <dbReference type="Proteomes" id="UP000092596"/>
    </source>
</evidence>
<protein>
    <recommendedName>
        <fullName evidence="4">UDP-glucose/GDP-mannose dehydrogenase dimerisation domain-containing protein</fullName>
    </recommendedName>
</protein>
<proteinExistence type="inferred from homology"/>
<dbReference type="SUPFAM" id="SSF48179">
    <property type="entry name" value="6-phosphogluconate dehydrogenase C-terminal domain-like"/>
    <property type="match status" value="1"/>
</dbReference>
<evidence type="ECO:0000259" key="4">
    <source>
        <dbReference type="Pfam" id="PF00984"/>
    </source>
</evidence>
<dbReference type="Proteomes" id="UP000092596">
    <property type="component" value="Chromosome"/>
</dbReference>
<feature type="region of interest" description="Disordered" evidence="3">
    <location>
        <begin position="189"/>
        <end position="252"/>
    </location>
</feature>
<reference evidence="5 6" key="1">
    <citation type="submission" date="2015-06" db="EMBL/GenBank/DDBJ databases">
        <title>Investigation of pathophysiology for high-risk pregnancy and development of treatment modality based on it.</title>
        <authorList>
            <person name="Kim B.-C."/>
            <person name="Lim S."/>
        </authorList>
    </citation>
    <scope>NUCLEOTIDE SEQUENCE [LARGE SCALE GENOMIC DNA]</scope>
    <source>
        <strain evidence="5 6">AD1-86</strain>
    </source>
</reference>